<keyword evidence="5" id="KW-1185">Reference proteome</keyword>
<dbReference type="FunCoup" id="A0A2Y9NK44">
    <property type="interactions" value="183"/>
</dbReference>
<keyword evidence="3" id="KW-0812">Transmembrane</keyword>
<dbReference type="InterPro" id="IPR001304">
    <property type="entry name" value="C-type_lectin-like"/>
</dbReference>
<comment type="subcellular location">
    <subcellularLocation>
        <location evidence="1">Membrane</location>
        <topology evidence="1">Single-pass membrane protein</topology>
    </subcellularLocation>
</comment>
<evidence type="ECO:0000313" key="5">
    <source>
        <dbReference type="Proteomes" id="UP000248483"/>
    </source>
</evidence>
<dbReference type="InterPro" id="IPR016187">
    <property type="entry name" value="CTDL_fold"/>
</dbReference>
<dbReference type="PROSITE" id="PS50041">
    <property type="entry name" value="C_TYPE_LECTIN_2"/>
    <property type="match status" value="1"/>
</dbReference>
<dbReference type="Pfam" id="PF00059">
    <property type="entry name" value="Lectin_C"/>
    <property type="match status" value="1"/>
</dbReference>
<dbReference type="Gene3D" id="3.10.100.10">
    <property type="entry name" value="Mannose-Binding Protein A, subunit A"/>
    <property type="match status" value="1"/>
</dbReference>
<dbReference type="CDD" id="cd03593">
    <property type="entry name" value="CLECT_NK_receptors_like"/>
    <property type="match status" value="1"/>
</dbReference>
<dbReference type="Proteomes" id="UP000248483">
    <property type="component" value="Unplaced"/>
</dbReference>
<reference evidence="6" key="1">
    <citation type="submission" date="2025-08" db="UniProtKB">
        <authorList>
            <consortium name="RefSeq"/>
        </authorList>
    </citation>
    <scope>IDENTIFICATION</scope>
    <source>
        <tissue evidence="6">Blood</tissue>
    </source>
</reference>
<dbReference type="STRING" id="9749.A0A2Y9NK44"/>
<feature type="domain" description="C-type lectin" evidence="4">
    <location>
        <begin position="120"/>
        <end position="232"/>
    </location>
</feature>
<dbReference type="InParanoid" id="A0A2Y9NK44"/>
<dbReference type="KEGG" id="dle:111176753"/>
<feature type="transmembrane region" description="Helical" evidence="3">
    <location>
        <begin position="30"/>
        <end position="56"/>
    </location>
</feature>
<dbReference type="RefSeq" id="XP_022433256.1">
    <property type="nucleotide sequence ID" value="XM_022577548.2"/>
</dbReference>
<keyword evidence="3" id="KW-1133">Transmembrane helix</keyword>
<evidence type="ECO:0000313" key="6">
    <source>
        <dbReference type="RefSeq" id="XP_022433256.1"/>
    </source>
</evidence>
<dbReference type="InterPro" id="IPR016186">
    <property type="entry name" value="C-type_lectin-like/link_sf"/>
</dbReference>
<protein>
    <submittedName>
        <fullName evidence="6">C-type lectin domain family 9 member A isoform X1</fullName>
    </submittedName>
</protein>
<keyword evidence="2" id="KW-0430">Lectin</keyword>
<dbReference type="PANTHER" id="PTHR47727:SF1">
    <property type="entry name" value="C-TYPE LECTIN DOMAIN FAMILY 9 MEMBER A"/>
    <property type="match status" value="1"/>
</dbReference>
<gene>
    <name evidence="6" type="primary">CLEC9A</name>
</gene>
<dbReference type="CTD" id="283420"/>
<organism evidence="5 6">
    <name type="scientific">Delphinapterus leucas</name>
    <name type="common">Beluga whale</name>
    <dbReference type="NCBI Taxonomy" id="9749"/>
    <lineage>
        <taxon>Eukaryota</taxon>
        <taxon>Metazoa</taxon>
        <taxon>Chordata</taxon>
        <taxon>Craniata</taxon>
        <taxon>Vertebrata</taxon>
        <taxon>Euteleostomi</taxon>
        <taxon>Mammalia</taxon>
        <taxon>Eutheria</taxon>
        <taxon>Laurasiatheria</taxon>
        <taxon>Artiodactyla</taxon>
        <taxon>Whippomorpha</taxon>
        <taxon>Cetacea</taxon>
        <taxon>Odontoceti</taxon>
        <taxon>Monodontidae</taxon>
        <taxon>Delphinapterus</taxon>
    </lineage>
</organism>
<evidence type="ECO:0000256" key="2">
    <source>
        <dbReference type="ARBA" id="ARBA00022734"/>
    </source>
</evidence>
<dbReference type="InterPro" id="IPR043315">
    <property type="entry name" value="CLEC9A"/>
</dbReference>
<evidence type="ECO:0000256" key="1">
    <source>
        <dbReference type="ARBA" id="ARBA00004167"/>
    </source>
</evidence>
<keyword evidence="3" id="KW-0472">Membrane</keyword>
<accession>A0A2Y9NK44</accession>
<proteinExistence type="predicted"/>
<dbReference type="AlphaFoldDB" id="A0A2Y9NK44"/>
<dbReference type="InterPro" id="IPR033992">
    <property type="entry name" value="NKR-like_CTLD"/>
</dbReference>
<dbReference type="GO" id="GO:0030246">
    <property type="term" value="F:carbohydrate binding"/>
    <property type="evidence" value="ECO:0007669"/>
    <property type="project" value="UniProtKB-KW"/>
</dbReference>
<evidence type="ECO:0000259" key="4">
    <source>
        <dbReference type="PROSITE" id="PS50041"/>
    </source>
</evidence>
<evidence type="ECO:0000256" key="3">
    <source>
        <dbReference type="SAM" id="Phobius"/>
    </source>
</evidence>
<name>A0A2Y9NK44_DELLE</name>
<dbReference type="GO" id="GO:0006898">
    <property type="term" value="P:receptor-mediated endocytosis"/>
    <property type="evidence" value="ECO:0007669"/>
    <property type="project" value="InterPro"/>
</dbReference>
<dbReference type="GeneID" id="111176753"/>
<dbReference type="SUPFAM" id="SSF56436">
    <property type="entry name" value="C-type lectin-like"/>
    <property type="match status" value="1"/>
</dbReference>
<dbReference type="SMART" id="SM00034">
    <property type="entry name" value="CLECT"/>
    <property type="match status" value="1"/>
</dbReference>
<dbReference type="PANTHER" id="PTHR47727">
    <property type="entry name" value="C-TYPE LECTIN DOMAIN FAMILY 9 MEMBER A"/>
    <property type="match status" value="1"/>
</dbReference>
<dbReference type="GO" id="GO:0016020">
    <property type="term" value="C:membrane"/>
    <property type="evidence" value="ECO:0007669"/>
    <property type="project" value="UniProtKB-SubCell"/>
</dbReference>
<dbReference type="GO" id="GO:0009986">
    <property type="term" value="C:cell surface"/>
    <property type="evidence" value="ECO:0007669"/>
    <property type="project" value="TreeGrafter"/>
</dbReference>
<sequence>MQEEETYTSLQWDNPTPNPYQKHLSSTKNSGTWCLVTVVLCIFCIGSLATSIFLGVKLFQVSTTAMKQQEKLIQQDRVLLNFTQWKRNHDLQMKYCQMLMQTSFSSAHNCSPCPDNWIRNGESCYRVFESWTIWHTSREDCLKEGSKLLQIDSKEEMDFITGSLRKIKRNYDYWVGLSQDGSSQPWLWRDGSSPSPDLWQLNLITWNKGEIIASFSSKDCLSSRFFKVLSWSCVWRKDRKHLITLFRRSTMKPEANILQLTSSASM</sequence>